<feature type="compositionally biased region" description="Low complexity" evidence="2">
    <location>
        <begin position="462"/>
        <end position="475"/>
    </location>
</feature>
<dbReference type="PANTHER" id="PTHR16487:SF0">
    <property type="entry name" value="PROTEIN PHOSPHATASE 4 REGULATORY SUBUNIT 2-RELATED"/>
    <property type="match status" value="1"/>
</dbReference>
<feature type="compositionally biased region" description="Basic and acidic residues" evidence="2">
    <location>
        <begin position="374"/>
        <end position="383"/>
    </location>
</feature>
<feature type="compositionally biased region" description="Acidic residues" evidence="2">
    <location>
        <begin position="443"/>
        <end position="460"/>
    </location>
</feature>
<feature type="compositionally biased region" description="Pro residues" evidence="2">
    <location>
        <begin position="45"/>
        <end position="59"/>
    </location>
</feature>
<feature type="region of interest" description="Disordered" evidence="2">
    <location>
        <begin position="241"/>
        <end position="286"/>
    </location>
</feature>
<dbReference type="Proteomes" id="UP001161757">
    <property type="component" value="Unassembled WGS sequence"/>
</dbReference>
<comment type="similarity">
    <text evidence="1">Belongs to the PPP4R2 family.</text>
</comment>
<comment type="caution">
    <text evidence="3">The sequence shown here is derived from an EMBL/GenBank/DDBJ whole genome shotgun (WGS) entry which is preliminary data.</text>
</comment>
<dbReference type="GO" id="GO:0030289">
    <property type="term" value="C:protein phosphatase 4 complex"/>
    <property type="evidence" value="ECO:0007669"/>
    <property type="project" value="InterPro"/>
</dbReference>
<accession>A0AAN6EYV4</accession>
<protein>
    <submittedName>
        <fullName evidence="3">Uncharacterized protein</fullName>
    </submittedName>
</protein>
<feature type="compositionally biased region" description="Basic and acidic residues" evidence="2">
    <location>
        <begin position="508"/>
        <end position="518"/>
    </location>
</feature>
<reference evidence="3" key="1">
    <citation type="submission" date="2023-01" db="EMBL/GenBank/DDBJ databases">
        <title>Exophiala dermititidis isolated from Cystic Fibrosis Patient.</title>
        <authorList>
            <person name="Kurbessoian T."/>
            <person name="Crocker A."/>
            <person name="Murante D."/>
            <person name="Hogan D.A."/>
            <person name="Stajich J.E."/>
        </authorList>
    </citation>
    <scope>NUCLEOTIDE SEQUENCE</scope>
    <source>
        <strain evidence="3">Ex8</strain>
    </source>
</reference>
<feature type="region of interest" description="Disordered" evidence="2">
    <location>
        <begin position="362"/>
        <end position="538"/>
    </location>
</feature>
<feature type="compositionally biased region" description="Low complexity" evidence="2">
    <location>
        <begin position="266"/>
        <end position="279"/>
    </location>
</feature>
<dbReference type="InterPro" id="IPR015267">
    <property type="entry name" value="PPP4R2"/>
</dbReference>
<feature type="compositionally biased region" description="Polar residues" evidence="2">
    <location>
        <begin position="105"/>
        <end position="116"/>
    </location>
</feature>
<feature type="compositionally biased region" description="Polar residues" evidence="2">
    <location>
        <begin position="397"/>
        <end position="412"/>
    </location>
</feature>
<dbReference type="PANTHER" id="PTHR16487">
    <property type="entry name" value="PPP4R2-RELATED PROTEIN"/>
    <property type="match status" value="1"/>
</dbReference>
<organism evidence="3 4">
    <name type="scientific">Exophiala dermatitidis</name>
    <name type="common">Black yeast-like fungus</name>
    <name type="synonym">Wangiella dermatitidis</name>
    <dbReference type="NCBI Taxonomy" id="5970"/>
    <lineage>
        <taxon>Eukaryota</taxon>
        <taxon>Fungi</taxon>
        <taxon>Dikarya</taxon>
        <taxon>Ascomycota</taxon>
        <taxon>Pezizomycotina</taxon>
        <taxon>Eurotiomycetes</taxon>
        <taxon>Chaetothyriomycetidae</taxon>
        <taxon>Chaetothyriales</taxon>
        <taxon>Herpotrichiellaceae</taxon>
        <taxon>Exophiala</taxon>
    </lineage>
</organism>
<dbReference type="GO" id="GO:0005634">
    <property type="term" value="C:nucleus"/>
    <property type="evidence" value="ECO:0007669"/>
    <property type="project" value="TreeGrafter"/>
</dbReference>
<evidence type="ECO:0000313" key="4">
    <source>
        <dbReference type="Proteomes" id="UP001161757"/>
    </source>
</evidence>
<name>A0AAN6EYV4_EXODE</name>
<dbReference type="Pfam" id="PF09184">
    <property type="entry name" value="PPP4R2"/>
    <property type="match status" value="1"/>
</dbReference>
<dbReference type="AlphaFoldDB" id="A0AAN6EYV4"/>
<proteinExistence type="inferred from homology"/>
<evidence type="ECO:0000313" key="3">
    <source>
        <dbReference type="EMBL" id="KAJ8992470.1"/>
    </source>
</evidence>
<dbReference type="GO" id="GO:0019888">
    <property type="term" value="F:protein phosphatase regulator activity"/>
    <property type="evidence" value="ECO:0007669"/>
    <property type="project" value="InterPro"/>
</dbReference>
<evidence type="ECO:0000256" key="2">
    <source>
        <dbReference type="SAM" id="MobiDB-lite"/>
    </source>
</evidence>
<feature type="region of interest" description="Disordered" evidence="2">
    <location>
        <begin position="44"/>
        <end position="116"/>
    </location>
</feature>
<evidence type="ECO:0000256" key="1">
    <source>
        <dbReference type="ARBA" id="ARBA00009207"/>
    </source>
</evidence>
<dbReference type="GO" id="GO:0005737">
    <property type="term" value="C:cytoplasm"/>
    <property type="evidence" value="ECO:0007669"/>
    <property type="project" value="TreeGrafter"/>
</dbReference>
<sequence length="538" mass="56494">MSAALDEKTLEDVARNGEMDYDKWPSMIEPLLQRLNQIVYTAFPMPRPYPNINRPPPSSSPTQPRDSNGARAQTPLTPVRNLPPVPPFPDSSASRVPDSLPPSQDPTNTASSTSSEELPALLLQLFNSVTYTLRTSFSEKPPHTIQRLAELVLYPTKHYKTLPAWLRAVDRVVSVSSTADIFPLSDTPALVNGVNGDGGGGILWNNSDGRNGTGYDNNSLGSDESLGGALLTPIPWLRNGIGGADAGEDSSMHLEGDNDDSSEIDSSMAGSGSNSMSSSVEQDPLVPERADGAVTQGELMRMEQEAGVVPVTARNAQHTSRTMAGGTEDGVYMDGGAEEDDVPHARGPDVVGAIDVGRVDGHDVQIRIGSPPRGDGDAERSDRGNTAAAARHATDPNDAQTVLPGQQDTLPGSGSGDRDAAVDTDDDFEIVLKDRTGSVAGAGDDDAEAEVDQMQVEETEQSASATTTITTSSAIDRTDKQQDQTQGQEHGAGSSAEEQDGDIVIVDADGKADDEPASKADLSGENIGPDAVDASTVT</sequence>
<dbReference type="EMBL" id="JAJGCB010000005">
    <property type="protein sequence ID" value="KAJ8992470.1"/>
    <property type="molecule type" value="Genomic_DNA"/>
</dbReference>
<gene>
    <name evidence="3" type="ORF">HRR80_003572</name>
</gene>